<gene>
    <name evidence="1" type="ORF">NPIL_98221</name>
</gene>
<protein>
    <submittedName>
        <fullName evidence="1">Uncharacterized protein</fullName>
    </submittedName>
</protein>
<keyword evidence="2" id="KW-1185">Reference proteome</keyword>
<accession>A0A8X6PR27</accession>
<dbReference type="Proteomes" id="UP000887013">
    <property type="component" value="Unassembled WGS sequence"/>
</dbReference>
<dbReference type="AlphaFoldDB" id="A0A8X6PR27"/>
<name>A0A8X6PR27_NEPPI</name>
<sequence>MEVGQTEIKDALVEVKNGIEKGQKEPRGVVQGEMRMIEESHVRLASHRLPTPGLVFGSRIKGCLEDEIIAADPYLIITLLSIPRFKNHRKEHMEIH</sequence>
<proteinExistence type="predicted"/>
<organism evidence="1 2">
    <name type="scientific">Nephila pilipes</name>
    <name type="common">Giant wood spider</name>
    <name type="synonym">Nephila maculata</name>
    <dbReference type="NCBI Taxonomy" id="299642"/>
    <lineage>
        <taxon>Eukaryota</taxon>
        <taxon>Metazoa</taxon>
        <taxon>Ecdysozoa</taxon>
        <taxon>Arthropoda</taxon>
        <taxon>Chelicerata</taxon>
        <taxon>Arachnida</taxon>
        <taxon>Araneae</taxon>
        <taxon>Araneomorphae</taxon>
        <taxon>Entelegynae</taxon>
        <taxon>Araneoidea</taxon>
        <taxon>Nephilidae</taxon>
        <taxon>Nephila</taxon>
    </lineage>
</organism>
<comment type="caution">
    <text evidence="1">The sequence shown here is derived from an EMBL/GenBank/DDBJ whole genome shotgun (WGS) entry which is preliminary data.</text>
</comment>
<evidence type="ECO:0000313" key="1">
    <source>
        <dbReference type="EMBL" id="GFT76768.1"/>
    </source>
</evidence>
<dbReference type="EMBL" id="BMAW01071147">
    <property type="protein sequence ID" value="GFT76768.1"/>
    <property type="molecule type" value="Genomic_DNA"/>
</dbReference>
<reference evidence="1" key="1">
    <citation type="submission" date="2020-08" db="EMBL/GenBank/DDBJ databases">
        <title>Multicomponent nature underlies the extraordinary mechanical properties of spider dragline silk.</title>
        <authorList>
            <person name="Kono N."/>
            <person name="Nakamura H."/>
            <person name="Mori M."/>
            <person name="Yoshida Y."/>
            <person name="Ohtoshi R."/>
            <person name="Malay A.D."/>
            <person name="Moran D.A.P."/>
            <person name="Tomita M."/>
            <person name="Numata K."/>
            <person name="Arakawa K."/>
        </authorList>
    </citation>
    <scope>NUCLEOTIDE SEQUENCE</scope>
</reference>
<evidence type="ECO:0000313" key="2">
    <source>
        <dbReference type="Proteomes" id="UP000887013"/>
    </source>
</evidence>